<feature type="compositionally biased region" description="Basic and acidic residues" evidence="1">
    <location>
        <begin position="139"/>
        <end position="165"/>
    </location>
</feature>
<feature type="domain" description="Nuclease associated modular" evidence="2">
    <location>
        <begin position="130"/>
        <end position="146"/>
    </location>
</feature>
<feature type="region of interest" description="Disordered" evidence="1">
    <location>
        <begin position="202"/>
        <end position="237"/>
    </location>
</feature>
<dbReference type="Pfam" id="PF07460">
    <property type="entry name" value="NUMOD3"/>
    <property type="match status" value="3"/>
</dbReference>
<keyword evidence="3" id="KW-0378">Hydrolase</keyword>
<feature type="domain" description="Nuclease associated modular" evidence="2">
    <location>
        <begin position="113"/>
        <end position="129"/>
    </location>
</feature>
<dbReference type="GO" id="GO:0004519">
    <property type="term" value="F:endonuclease activity"/>
    <property type="evidence" value="ECO:0007669"/>
    <property type="project" value="UniProtKB-KW"/>
</dbReference>
<reference evidence="3" key="1">
    <citation type="journal article" date="2021" name="Proc. Natl. Acad. Sci. U.S.A.">
        <title>A Catalog of Tens of Thousands of Viruses from Human Metagenomes Reveals Hidden Associations with Chronic Diseases.</title>
        <authorList>
            <person name="Tisza M.J."/>
            <person name="Buck C.B."/>
        </authorList>
    </citation>
    <scope>NUCLEOTIDE SEQUENCE</scope>
    <source>
        <strain evidence="3">Ct0Wl9</strain>
    </source>
</reference>
<feature type="domain" description="Nuclease associated modular" evidence="2">
    <location>
        <begin position="211"/>
        <end position="227"/>
    </location>
</feature>
<proteinExistence type="predicted"/>
<keyword evidence="3" id="KW-0540">Nuclease</keyword>
<evidence type="ECO:0000313" key="3">
    <source>
        <dbReference type="EMBL" id="DAF59654.1"/>
    </source>
</evidence>
<feature type="region of interest" description="Disordered" evidence="1">
    <location>
        <begin position="139"/>
        <end position="168"/>
    </location>
</feature>
<dbReference type="InterPro" id="IPR003615">
    <property type="entry name" value="HNH_nuc"/>
</dbReference>
<dbReference type="SUPFAM" id="SSF64496">
    <property type="entry name" value="DNA-binding domain of intron-encoded endonucleases"/>
    <property type="match status" value="2"/>
</dbReference>
<evidence type="ECO:0000256" key="1">
    <source>
        <dbReference type="SAM" id="MobiDB-lite"/>
    </source>
</evidence>
<accession>A0A8S5T8T4</accession>
<sequence>MTYKEFIDNILRTRGRFNCESEYHERHHITPKCIGGTDDEENLIDLFAREHFVAHKLLALENPSNQGLQYAWWMMSHGVVNKEQDRYICTELEYEEARKNICEKCSGENAYWYGKTMSLATRKKMSVARQKVIFSEETRKKISESKQGEKHPMYGKHHTEEAKKKMSEKRKRCIPWNTGLPANEDTKELLLFYAKLPKTQEHKNNISKANKGKSKSKEHKEKLSVVNKGKHTKSDSPHAKKIFCEGMIFGSIIECAEYYGLKSSSNIGSFLNGKKKMPKKWADRHLSFYEEEYKKEGDAI</sequence>
<protein>
    <submittedName>
        <fullName evidence="3">HNH endonuclease</fullName>
    </submittedName>
</protein>
<dbReference type="EMBL" id="BK032775">
    <property type="protein sequence ID" value="DAF59654.1"/>
    <property type="molecule type" value="Genomic_DNA"/>
</dbReference>
<organism evidence="3">
    <name type="scientific">Siphoviridae sp. ct0Wl9</name>
    <dbReference type="NCBI Taxonomy" id="2827763"/>
    <lineage>
        <taxon>Viruses</taxon>
        <taxon>Duplodnaviria</taxon>
        <taxon>Heunggongvirae</taxon>
        <taxon>Uroviricota</taxon>
        <taxon>Caudoviricetes</taxon>
    </lineage>
</organism>
<dbReference type="SMART" id="SM00496">
    <property type="entry name" value="IENR2"/>
    <property type="match status" value="4"/>
</dbReference>
<dbReference type="CDD" id="cd00085">
    <property type="entry name" value="HNHc"/>
    <property type="match status" value="1"/>
</dbReference>
<feature type="domain" description="Nuclease associated modular" evidence="2">
    <location>
        <begin position="154"/>
        <end position="170"/>
    </location>
</feature>
<keyword evidence="3" id="KW-0255">Endonuclease</keyword>
<name>A0A8S5T8T4_9CAUD</name>
<evidence type="ECO:0000259" key="2">
    <source>
        <dbReference type="SMART" id="SM00496"/>
    </source>
</evidence>
<dbReference type="GO" id="GO:0003677">
    <property type="term" value="F:DNA binding"/>
    <property type="evidence" value="ECO:0007669"/>
    <property type="project" value="InterPro"/>
</dbReference>
<dbReference type="InterPro" id="IPR003611">
    <property type="entry name" value="NUMOD3"/>
</dbReference>